<accession>A0A6P1VXD6</accession>
<dbReference type="SUPFAM" id="SSF53590">
    <property type="entry name" value="Nucleoside hydrolase"/>
    <property type="match status" value="1"/>
</dbReference>
<protein>
    <submittedName>
        <fullName evidence="3">Nucleoside hydrolase</fullName>
    </submittedName>
</protein>
<dbReference type="Proteomes" id="UP000464577">
    <property type="component" value="Chromosome"/>
</dbReference>
<dbReference type="EMBL" id="CP045997">
    <property type="protein sequence ID" value="QHV97851.1"/>
    <property type="molecule type" value="Genomic_DNA"/>
</dbReference>
<keyword evidence="3" id="KW-0378">Hydrolase</keyword>
<evidence type="ECO:0000256" key="1">
    <source>
        <dbReference type="SAM" id="SignalP"/>
    </source>
</evidence>
<dbReference type="KEGG" id="senf:GJR95_23850"/>
<dbReference type="PANTHER" id="PTHR43264">
    <property type="match status" value="1"/>
</dbReference>
<keyword evidence="4" id="KW-1185">Reference proteome</keyword>
<keyword evidence="1" id="KW-0732">Signal</keyword>
<gene>
    <name evidence="3" type="ORF">GJR95_23850</name>
</gene>
<dbReference type="Gene3D" id="3.90.245.10">
    <property type="entry name" value="Ribonucleoside hydrolase-like"/>
    <property type="match status" value="1"/>
</dbReference>
<feature type="signal peptide" evidence="1">
    <location>
        <begin position="1"/>
        <end position="18"/>
    </location>
</feature>
<dbReference type="PANTHER" id="PTHR43264:SF1">
    <property type="entry name" value="INOSINE_URIDINE-PREFERRING NUCLEOSIDE HYDROLASE DOMAIN-CONTAINING PROTEIN"/>
    <property type="match status" value="1"/>
</dbReference>
<proteinExistence type="predicted"/>
<feature type="domain" description="Inosine/uridine-preferring nucleoside hydrolase" evidence="2">
    <location>
        <begin position="33"/>
        <end position="270"/>
    </location>
</feature>
<dbReference type="Pfam" id="PF01156">
    <property type="entry name" value="IU_nuc_hydro"/>
    <property type="match status" value="1"/>
</dbReference>
<dbReference type="GO" id="GO:0016799">
    <property type="term" value="F:hydrolase activity, hydrolyzing N-glycosyl compounds"/>
    <property type="evidence" value="ECO:0007669"/>
    <property type="project" value="InterPro"/>
</dbReference>
<name>A0A6P1VXD6_9BACT</name>
<dbReference type="InterPro" id="IPR036452">
    <property type="entry name" value="Ribo_hydro-like"/>
</dbReference>
<dbReference type="AlphaFoldDB" id="A0A6P1VXD6"/>
<evidence type="ECO:0000313" key="4">
    <source>
        <dbReference type="Proteomes" id="UP000464577"/>
    </source>
</evidence>
<dbReference type="InterPro" id="IPR001910">
    <property type="entry name" value="Inosine/uridine_hydrolase_dom"/>
</dbReference>
<reference evidence="3 4" key="1">
    <citation type="submission" date="2019-11" db="EMBL/GenBank/DDBJ databases">
        <title>Spirosoma endbachense sp. nov., isolated from a natural salt meadow.</title>
        <authorList>
            <person name="Rojas J."/>
            <person name="Ambika Manirajan B."/>
            <person name="Ratering S."/>
            <person name="Suarez C."/>
            <person name="Geissler-Plaum R."/>
            <person name="Schnell S."/>
        </authorList>
    </citation>
    <scope>NUCLEOTIDE SEQUENCE [LARGE SCALE GENOMIC DNA]</scope>
    <source>
        <strain evidence="3 4">I-24</strain>
    </source>
</reference>
<dbReference type="RefSeq" id="WP_162388264.1">
    <property type="nucleotide sequence ID" value="NZ_CP045997.1"/>
</dbReference>
<evidence type="ECO:0000259" key="2">
    <source>
        <dbReference type="Pfam" id="PF01156"/>
    </source>
</evidence>
<sequence length="326" mass="35592">MRRLLLIIFSVVVGLSNACSGQPIPVPHKPMAVILDTDMDSDIDDVGALAMLHCYEKAGKVRILGVIVTSDEQHSAICTDAINTYFGRGDLPIGVSQRDSLKAFSKYTQAVSQEFPHKLLSSKDAENSTSLYRRLLAGEPDGSVVIITIGHLTSLSKLLNSQPDAISTLSGQALVAKKVKRWSCMGGQFPSGKEANFYRPDPASTVNCLAKWTLPVTFAGWEVGNQLVTGGVDFKERCQPNSPIYRGYELYNNFKGRASWDQVAILEAVEGVSSYFSLIKDGHCVVSADGSNEWKSPINSMHGYLAIKSTPNAIRKRIEMLMLGNF</sequence>
<feature type="chain" id="PRO_5026750883" evidence="1">
    <location>
        <begin position="19"/>
        <end position="326"/>
    </location>
</feature>
<organism evidence="3 4">
    <name type="scientific">Spirosoma endbachense</name>
    <dbReference type="NCBI Taxonomy" id="2666025"/>
    <lineage>
        <taxon>Bacteria</taxon>
        <taxon>Pseudomonadati</taxon>
        <taxon>Bacteroidota</taxon>
        <taxon>Cytophagia</taxon>
        <taxon>Cytophagales</taxon>
        <taxon>Cytophagaceae</taxon>
        <taxon>Spirosoma</taxon>
    </lineage>
</organism>
<evidence type="ECO:0000313" key="3">
    <source>
        <dbReference type="EMBL" id="QHV97851.1"/>
    </source>
</evidence>